<feature type="domain" description="Lipoyl-binding" evidence="14">
    <location>
        <begin position="576"/>
        <end position="658"/>
    </location>
</feature>
<dbReference type="Pfam" id="PF02785">
    <property type="entry name" value="Biotin_carb_C"/>
    <property type="match status" value="1"/>
</dbReference>
<dbReference type="Pfam" id="PF21139">
    <property type="entry name" value="BT_MCC_alpha"/>
    <property type="match status" value="1"/>
</dbReference>
<feature type="domain" description="Biotin carboxylation" evidence="16">
    <location>
        <begin position="1"/>
        <end position="447"/>
    </location>
</feature>
<dbReference type="NCBIfam" id="NF006367">
    <property type="entry name" value="PRK08591.1"/>
    <property type="match status" value="1"/>
</dbReference>
<dbReference type="SMART" id="SM00878">
    <property type="entry name" value="Biotin_carb_C"/>
    <property type="match status" value="1"/>
</dbReference>
<dbReference type="GO" id="GO:0005524">
    <property type="term" value="F:ATP binding"/>
    <property type="evidence" value="ECO:0007669"/>
    <property type="project" value="UniProtKB-UniRule"/>
</dbReference>
<dbReference type="PANTHER" id="PTHR18866:SF33">
    <property type="entry name" value="METHYLCROTONOYL-COA CARBOXYLASE SUBUNIT ALPHA, MITOCHONDRIAL-RELATED"/>
    <property type="match status" value="1"/>
</dbReference>
<accession>A0A1Y6ENP7</accession>
<proteinExistence type="predicted"/>
<comment type="function">
    <text evidence="2">This protein is a component of the acetyl coenzyme A carboxylase complex; first, biotin carboxylase catalyzes the carboxylation of the carrier protein and then the transcarboxylase transfers the carboxyl group to form malonyl-CoA.</text>
</comment>
<dbReference type="InterPro" id="IPR000089">
    <property type="entry name" value="Biotin_lipoyl"/>
</dbReference>
<evidence type="ECO:0000256" key="1">
    <source>
        <dbReference type="ARBA" id="ARBA00001953"/>
    </source>
</evidence>
<dbReference type="PROSITE" id="PS00867">
    <property type="entry name" value="CPSASE_2"/>
    <property type="match status" value="1"/>
</dbReference>
<dbReference type="InterPro" id="IPR050856">
    <property type="entry name" value="Biotin_carboxylase_complex"/>
</dbReference>
<dbReference type="RefSeq" id="WP_086434115.1">
    <property type="nucleotide sequence ID" value="NZ_FXWH01000001.1"/>
</dbReference>
<dbReference type="EMBL" id="FXWH01000001">
    <property type="protein sequence ID" value="SMQ64278.1"/>
    <property type="molecule type" value="Genomic_DNA"/>
</dbReference>
<evidence type="ECO:0000256" key="2">
    <source>
        <dbReference type="ARBA" id="ARBA00003761"/>
    </source>
</evidence>
<evidence type="ECO:0000256" key="11">
    <source>
        <dbReference type="ARBA" id="ARBA00033786"/>
    </source>
</evidence>
<dbReference type="InterPro" id="IPR005482">
    <property type="entry name" value="Biotin_COase_C"/>
</dbReference>
<dbReference type="InterPro" id="IPR016185">
    <property type="entry name" value="PreATP-grasp_dom_sf"/>
</dbReference>
<dbReference type="PROSITE" id="PS50975">
    <property type="entry name" value="ATP_GRASP"/>
    <property type="match status" value="1"/>
</dbReference>
<comment type="cofactor">
    <cofactor evidence="1">
        <name>biotin</name>
        <dbReference type="ChEBI" id="CHEBI:57586"/>
    </cofactor>
</comment>
<comment type="catalytic activity">
    <reaction evidence="12">
        <text>N(6)-biotinyl-L-lysyl-[protein] + hydrogencarbonate + ATP = N(6)-carboxybiotinyl-L-lysyl-[protein] + ADP + phosphate + H(+)</text>
        <dbReference type="Rhea" id="RHEA:13501"/>
        <dbReference type="Rhea" id="RHEA-COMP:10505"/>
        <dbReference type="Rhea" id="RHEA-COMP:10506"/>
        <dbReference type="ChEBI" id="CHEBI:15378"/>
        <dbReference type="ChEBI" id="CHEBI:17544"/>
        <dbReference type="ChEBI" id="CHEBI:30616"/>
        <dbReference type="ChEBI" id="CHEBI:43474"/>
        <dbReference type="ChEBI" id="CHEBI:83144"/>
        <dbReference type="ChEBI" id="CHEBI:83145"/>
        <dbReference type="ChEBI" id="CHEBI:456216"/>
        <dbReference type="EC" id="6.3.4.14"/>
    </reaction>
</comment>
<evidence type="ECO:0000256" key="4">
    <source>
        <dbReference type="ARBA" id="ARBA00011750"/>
    </source>
</evidence>
<dbReference type="SUPFAM" id="SSF56059">
    <property type="entry name" value="Glutathione synthetase ATP-binding domain-like"/>
    <property type="match status" value="1"/>
</dbReference>
<dbReference type="FunFam" id="2.40.50.100:FF:000003">
    <property type="entry name" value="Acetyl-CoA carboxylase biotin carboxyl carrier protein"/>
    <property type="match status" value="1"/>
</dbReference>
<dbReference type="InterPro" id="IPR011054">
    <property type="entry name" value="Rudment_hybrid_motif"/>
</dbReference>
<dbReference type="InterPro" id="IPR005479">
    <property type="entry name" value="CPAse_ATP-bd"/>
</dbReference>
<dbReference type="Gene3D" id="2.40.50.100">
    <property type="match status" value="1"/>
</dbReference>
<evidence type="ECO:0000259" key="16">
    <source>
        <dbReference type="PROSITE" id="PS50979"/>
    </source>
</evidence>
<dbReference type="OrthoDB" id="9763189at2"/>
<dbReference type="Proteomes" id="UP000194450">
    <property type="component" value="Unassembled WGS sequence"/>
</dbReference>
<dbReference type="Pfam" id="PF00364">
    <property type="entry name" value="Biotin_lipoyl"/>
    <property type="match status" value="1"/>
</dbReference>
<evidence type="ECO:0000256" key="9">
    <source>
        <dbReference type="ARBA" id="ARBA00022946"/>
    </source>
</evidence>
<dbReference type="GO" id="GO:0004075">
    <property type="term" value="F:biotin carboxylase activity"/>
    <property type="evidence" value="ECO:0007669"/>
    <property type="project" value="UniProtKB-EC"/>
</dbReference>
<dbReference type="InterPro" id="IPR048429">
    <property type="entry name" value="MCC_alpha_BT"/>
</dbReference>
<dbReference type="FunFam" id="3.40.50.20:FF:000010">
    <property type="entry name" value="Propionyl-CoA carboxylase subunit alpha"/>
    <property type="match status" value="1"/>
</dbReference>
<evidence type="ECO:0000256" key="7">
    <source>
        <dbReference type="ARBA" id="ARBA00022741"/>
    </source>
</evidence>
<dbReference type="Gene3D" id="3.30.470.20">
    <property type="entry name" value="ATP-grasp fold, B domain"/>
    <property type="match status" value="1"/>
</dbReference>
<dbReference type="FunFam" id="3.30.1490.20:FF:000003">
    <property type="entry name" value="acetyl-CoA carboxylase isoform X1"/>
    <property type="match status" value="1"/>
</dbReference>
<dbReference type="InterPro" id="IPR011761">
    <property type="entry name" value="ATP-grasp"/>
</dbReference>
<keyword evidence="18" id="KW-1185">Reference proteome</keyword>
<dbReference type="CDD" id="cd06850">
    <property type="entry name" value="biotinyl_domain"/>
    <property type="match status" value="1"/>
</dbReference>
<evidence type="ECO:0000259" key="15">
    <source>
        <dbReference type="PROSITE" id="PS50975"/>
    </source>
</evidence>
<comment type="subunit">
    <text evidence="4">Acetyl-CoA carboxylase is a heterohexamer of biotin carboxyl carrier protein, biotin carboxylase and the two subunits of carboxyl transferase in a 2:2 complex.</text>
</comment>
<keyword evidence="8 13" id="KW-0067">ATP-binding</keyword>
<dbReference type="PANTHER" id="PTHR18866">
    <property type="entry name" value="CARBOXYLASE:PYRUVATE/ACETYL-COA/PROPIONYL-COA CARBOXYLASE"/>
    <property type="match status" value="1"/>
</dbReference>
<keyword evidence="9" id="KW-0809">Transit peptide</keyword>
<evidence type="ECO:0000313" key="17">
    <source>
        <dbReference type="EMBL" id="SMQ64278.1"/>
    </source>
</evidence>
<evidence type="ECO:0000256" key="12">
    <source>
        <dbReference type="ARBA" id="ARBA00048600"/>
    </source>
</evidence>
<dbReference type="InterPro" id="IPR005481">
    <property type="entry name" value="BC-like_N"/>
</dbReference>
<dbReference type="PROSITE" id="PS50979">
    <property type="entry name" value="BC"/>
    <property type="match status" value="1"/>
</dbReference>
<dbReference type="AlphaFoldDB" id="A0A1Y6ENP7"/>
<reference evidence="18" key="1">
    <citation type="submission" date="2017-04" db="EMBL/GenBank/DDBJ databases">
        <authorList>
            <person name="Varghese N."/>
            <person name="Submissions S."/>
        </authorList>
    </citation>
    <scope>NUCLEOTIDE SEQUENCE [LARGE SCALE GENOMIC DNA]</scope>
</reference>
<evidence type="ECO:0000256" key="8">
    <source>
        <dbReference type="ARBA" id="ARBA00022840"/>
    </source>
</evidence>
<gene>
    <name evidence="17" type="ORF">SAMN06297229_0992</name>
</gene>
<evidence type="ECO:0000259" key="14">
    <source>
        <dbReference type="PROSITE" id="PS50968"/>
    </source>
</evidence>
<organism evidence="17 18">
    <name type="scientific">Pseudidiomarina planktonica</name>
    <dbReference type="NCBI Taxonomy" id="1323738"/>
    <lineage>
        <taxon>Bacteria</taxon>
        <taxon>Pseudomonadati</taxon>
        <taxon>Pseudomonadota</taxon>
        <taxon>Gammaproteobacteria</taxon>
        <taxon>Alteromonadales</taxon>
        <taxon>Idiomarinaceae</taxon>
        <taxon>Pseudidiomarina</taxon>
    </lineage>
</organism>
<keyword evidence="7 13" id="KW-0547">Nucleotide-binding</keyword>
<keyword evidence="10" id="KW-0092">Biotin</keyword>
<evidence type="ECO:0000256" key="10">
    <source>
        <dbReference type="ARBA" id="ARBA00023267"/>
    </source>
</evidence>
<evidence type="ECO:0000256" key="5">
    <source>
        <dbReference type="ARBA" id="ARBA00017242"/>
    </source>
</evidence>
<dbReference type="SUPFAM" id="SSF51246">
    <property type="entry name" value="Rudiment single hybrid motif"/>
    <property type="match status" value="1"/>
</dbReference>
<evidence type="ECO:0000256" key="13">
    <source>
        <dbReference type="PROSITE-ProRule" id="PRU00409"/>
    </source>
</evidence>
<sequence length="665" mass="73015">MLNKVLIANRGEIACRIISTAQRLGIATVAVYSDADRQARHVKMADEAVYIGASPSAESYLVIEKIIAAAKQTGAQAIHPGYGFLSENETFADACADNNLIFVGPPVNAIAAMGSKSAAKAIMGEADVPLVPGYHGSDQDPEFLAQEAEKIGFPVLLKAAYGGGGKGMRIVEAANEFHDALASAKREAKASFNNDRMLIEKFIRHPRHVEIQVFADEHGNAVYLAERDCSVQRRHQKVVEEAPAPAVTEATRVAMGEAAVRAAQAIDYVGAGTVEFLLDRDNNFYFMEMNTRLQVEHPVTEMITGLDLVEWQLRVADGEPLPLAQNDVKIHGHAFEARIYAEDPDNEFLPCTGVLKHLRPPETGEHVRVDTGVLEGDEVTAFYDPMIAKLIVWGEDRTIALRRLNRAIDAYRIAGLRTNIDFLRRICRHPQFQQAELSTQFIEHHEDTLFADQGAAQADDAAVAALAIIAGLQKPASSNPWQSGSALRLNQPATYQFSLQTTTSDEPFQVTFYQHSATQPGIWIEQRDDTEYHWQVSSHDDQLTVTRNGAQRKLFAHVDSHSVSLFDQHATLNFQRERIADTLNEDTAQGSLTAPMNGTVIEVLVKSGDNVEKDQAVLIMEAMKMEYTIRAPHAGEVTDTYYSAGDLVSDGAELLTIVAAEEAEA</sequence>
<protein>
    <recommendedName>
        <fullName evidence="5">Biotin carboxylase</fullName>
    </recommendedName>
    <alternativeName>
        <fullName evidence="11">Acetyl-coenzyme A carboxylase biotin carboxylase subunit A</fullName>
    </alternativeName>
</protein>
<dbReference type="Gene3D" id="3.30.700.40">
    <property type="match status" value="1"/>
</dbReference>
<dbReference type="SUPFAM" id="SSF52440">
    <property type="entry name" value="PreATP-grasp domain"/>
    <property type="match status" value="1"/>
</dbReference>
<dbReference type="PROSITE" id="PS00866">
    <property type="entry name" value="CPSASE_1"/>
    <property type="match status" value="1"/>
</dbReference>
<dbReference type="PROSITE" id="PS00188">
    <property type="entry name" value="BIOTIN"/>
    <property type="match status" value="1"/>
</dbReference>
<dbReference type="FunFam" id="3.30.470.20:FF:000028">
    <property type="entry name" value="Methylcrotonoyl-CoA carboxylase subunit alpha, mitochondrial"/>
    <property type="match status" value="1"/>
</dbReference>
<dbReference type="GO" id="GO:0046872">
    <property type="term" value="F:metal ion binding"/>
    <property type="evidence" value="ECO:0007669"/>
    <property type="project" value="InterPro"/>
</dbReference>
<dbReference type="SUPFAM" id="SSF51230">
    <property type="entry name" value="Single hybrid motif"/>
    <property type="match status" value="1"/>
</dbReference>
<evidence type="ECO:0000313" key="18">
    <source>
        <dbReference type="Proteomes" id="UP000194450"/>
    </source>
</evidence>
<dbReference type="Pfam" id="PF02786">
    <property type="entry name" value="CPSase_L_D2"/>
    <property type="match status" value="1"/>
</dbReference>
<evidence type="ECO:0000256" key="3">
    <source>
        <dbReference type="ARBA" id="ARBA00004956"/>
    </source>
</evidence>
<dbReference type="Pfam" id="PF00289">
    <property type="entry name" value="Biotin_carb_N"/>
    <property type="match status" value="1"/>
</dbReference>
<evidence type="ECO:0000256" key="6">
    <source>
        <dbReference type="ARBA" id="ARBA00022598"/>
    </source>
</evidence>
<dbReference type="PROSITE" id="PS50968">
    <property type="entry name" value="BIOTINYL_LIPOYL"/>
    <property type="match status" value="1"/>
</dbReference>
<dbReference type="InterPro" id="IPR011053">
    <property type="entry name" value="Single_hybrid_motif"/>
</dbReference>
<dbReference type="InterPro" id="IPR001882">
    <property type="entry name" value="Biotin_BS"/>
</dbReference>
<name>A0A1Y6ENP7_9GAMM</name>
<feature type="domain" description="ATP-grasp" evidence="15">
    <location>
        <begin position="120"/>
        <end position="317"/>
    </location>
</feature>
<keyword evidence="6" id="KW-0436">Ligase</keyword>
<dbReference type="InterPro" id="IPR011764">
    <property type="entry name" value="Biotin_carboxylation_dom"/>
</dbReference>
<comment type="pathway">
    <text evidence="3">Lipid metabolism; malonyl-CoA biosynthesis; malonyl-CoA from acetyl-CoA: step 1/1.</text>
</comment>